<evidence type="ECO:0000313" key="4">
    <source>
        <dbReference type="Proteomes" id="UP000483820"/>
    </source>
</evidence>
<dbReference type="KEGG" id="crq:GCK72_004882"/>
<feature type="signal peptide" evidence="2">
    <location>
        <begin position="1"/>
        <end position="26"/>
    </location>
</feature>
<dbReference type="Proteomes" id="UP000483820">
    <property type="component" value="Chromosome II"/>
</dbReference>
<gene>
    <name evidence="3" type="ORF">GCK72_004882</name>
</gene>
<name>A0A6A5HDD1_CAERE</name>
<dbReference type="GeneID" id="9808316"/>
<evidence type="ECO:0008006" key="5">
    <source>
        <dbReference type="Google" id="ProtNLM"/>
    </source>
</evidence>
<feature type="region of interest" description="Disordered" evidence="1">
    <location>
        <begin position="283"/>
        <end position="304"/>
    </location>
</feature>
<feature type="compositionally biased region" description="Basic residues" evidence="1">
    <location>
        <begin position="202"/>
        <end position="213"/>
    </location>
</feature>
<feature type="chain" id="PRO_5025587973" description="Secreted protein" evidence="2">
    <location>
        <begin position="27"/>
        <end position="304"/>
    </location>
</feature>
<dbReference type="EMBL" id="WUAV01000002">
    <property type="protein sequence ID" value="KAF1764931.1"/>
    <property type="molecule type" value="Genomic_DNA"/>
</dbReference>
<feature type="compositionally biased region" description="Basic and acidic residues" evidence="1">
    <location>
        <begin position="165"/>
        <end position="180"/>
    </location>
</feature>
<reference evidence="3 4" key="1">
    <citation type="submission" date="2019-12" db="EMBL/GenBank/DDBJ databases">
        <title>Chromosome-level assembly of the Caenorhabditis remanei genome.</title>
        <authorList>
            <person name="Teterina A.A."/>
            <person name="Willis J.H."/>
            <person name="Phillips P.C."/>
        </authorList>
    </citation>
    <scope>NUCLEOTIDE SEQUENCE [LARGE SCALE GENOMIC DNA]</scope>
    <source>
        <strain evidence="3 4">PX506</strain>
        <tissue evidence="3">Whole organism</tissue>
    </source>
</reference>
<evidence type="ECO:0000313" key="3">
    <source>
        <dbReference type="EMBL" id="KAF1764931.1"/>
    </source>
</evidence>
<comment type="caution">
    <text evidence="3">The sequence shown here is derived from an EMBL/GenBank/DDBJ whole genome shotgun (WGS) entry which is preliminary data.</text>
</comment>
<protein>
    <recommendedName>
        <fullName evidence="5">Secreted protein</fullName>
    </recommendedName>
</protein>
<dbReference type="AlphaFoldDB" id="A0A6A5HDD1"/>
<dbReference type="RefSeq" id="XP_053589125.1">
    <property type="nucleotide sequence ID" value="XM_053724931.1"/>
</dbReference>
<proteinExistence type="predicted"/>
<evidence type="ECO:0000256" key="2">
    <source>
        <dbReference type="SAM" id="SignalP"/>
    </source>
</evidence>
<keyword evidence="2" id="KW-0732">Signal</keyword>
<organism evidence="3 4">
    <name type="scientific">Caenorhabditis remanei</name>
    <name type="common">Caenorhabditis vulgaris</name>
    <dbReference type="NCBI Taxonomy" id="31234"/>
    <lineage>
        <taxon>Eukaryota</taxon>
        <taxon>Metazoa</taxon>
        <taxon>Ecdysozoa</taxon>
        <taxon>Nematoda</taxon>
        <taxon>Chromadorea</taxon>
        <taxon>Rhabditida</taxon>
        <taxon>Rhabditina</taxon>
        <taxon>Rhabditomorpha</taxon>
        <taxon>Rhabditoidea</taxon>
        <taxon>Rhabditidae</taxon>
        <taxon>Peloderinae</taxon>
        <taxon>Caenorhabditis</taxon>
    </lineage>
</organism>
<dbReference type="CTD" id="9808316"/>
<accession>A0A6A5HDD1</accession>
<feature type="region of interest" description="Disordered" evidence="1">
    <location>
        <begin position="164"/>
        <end position="213"/>
    </location>
</feature>
<sequence length="304" mass="35289">MECARHPRGRNYLLSAIRIWLGLTVAATTGGRHKHQTSKHSGEEERCIGGLQSKGNVLQEHTIHHSAPEVLNPEQPSTQECARHLEDEHHLLNRGSHRARIDRGSDQQEEVERRPKTMLGSVLVTQPKHYRFFNRIPAEESTRSMYTGRDHTNQIGVERFQTQTIERRNEDKANENRPRLENSIATPDVTSEASTQHNKDARSHRHMKPKHQRLFNRTSRRRDTSKYGHLLWTYKPNTKTSSAIDNMPNSSRPTKYRSSRMMTYLLFLRTDERLAERTLSYPKQQLRSNDSGVDDAEQVFNKPT</sequence>
<feature type="compositionally biased region" description="Polar residues" evidence="1">
    <location>
        <begin position="183"/>
        <end position="196"/>
    </location>
</feature>
<evidence type="ECO:0000256" key="1">
    <source>
        <dbReference type="SAM" id="MobiDB-lite"/>
    </source>
</evidence>